<dbReference type="RefSeq" id="WP_034714810.1">
    <property type="nucleotide sequence ID" value="NZ_JPRH01000011.1"/>
</dbReference>
<dbReference type="Proteomes" id="UP000028705">
    <property type="component" value="Unassembled WGS sequence"/>
</dbReference>
<feature type="transmembrane region" description="Helical" evidence="1">
    <location>
        <begin position="121"/>
        <end position="141"/>
    </location>
</feature>
<feature type="transmembrane region" description="Helical" evidence="1">
    <location>
        <begin position="30"/>
        <end position="49"/>
    </location>
</feature>
<keyword evidence="1" id="KW-0812">Transmembrane</keyword>
<gene>
    <name evidence="2" type="ORF">IW15_20250</name>
</gene>
<dbReference type="OrthoDB" id="1273062at2"/>
<evidence type="ECO:0000313" key="3">
    <source>
        <dbReference type="Proteomes" id="UP000028705"/>
    </source>
</evidence>
<dbReference type="EMBL" id="JPRH01000011">
    <property type="protein sequence ID" value="KFF10365.1"/>
    <property type="molecule type" value="Genomic_DNA"/>
</dbReference>
<proteinExistence type="predicted"/>
<reference evidence="2 3" key="1">
    <citation type="submission" date="2014-07" db="EMBL/GenBank/DDBJ databases">
        <title>Genome of Chryseobacterium soli DSM 19298.</title>
        <authorList>
            <person name="Stropko S.J."/>
            <person name="Pipes S.E."/>
            <person name="Newman J."/>
        </authorList>
    </citation>
    <scope>NUCLEOTIDE SEQUENCE [LARGE SCALE GENOMIC DNA]</scope>
    <source>
        <strain evidence="2 3">DSM 19298</strain>
    </source>
</reference>
<comment type="caution">
    <text evidence="2">The sequence shown here is derived from an EMBL/GenBank/DDBJ whole genome shotgun (WGS) entry which is preliminary data.</text>
</comment>
<feature type="transmembrane region" description="Helical" evidence="1">
    <location>
        <begin position="7"/>
        <end position="24"/>
    </location>
</feature>
<dbReference type="eggNOG" id="ENOG502ZTXY">
    <property type="taxonomic scope" value="Bacteria"/>
</dbReference>
<evidence type="ECO:0000313" key="2">
    <source>
        <dbReference type="EMBL" id="KFF10365.1"/>
    </source>
</evidence>
<protein>
    <submittedName>
        <fullName evidence="2">Uncharacterized protein</fullName>
    </submittedName>
</protein>
<evidence type="ECO:0000256" key="1">
    <source>
        <dbReference type="SAM" id="Phobius"/>
    </source>
</evidence>
<feature type="transmembrane region" description="Helical" evidence="1">
    <location>
        <begin position="61"/>
        <end position="80"/>
    </location>
</feature>
<organism evidence="2 3">
    <name type="scientific">Chryseobacterium soli</name>
    <dbReference type="NCBI Taxonomy" id="445961"/>
    <lineage>
        <taxon>Bacteria</taxon>
        <taxon>Pseudomonadati</taxon>
        <taxon>Bacteroidota</taxon>
        <taxon>Flavobacteriia</taxon>
        <taxon>Flavobacteriales</taxon>
        <taxon>Weeksellaceae</taxon>
        <taxon>Chryseobacterium group</taxon>
        <taxon>Chryseobacterium</taxon>
    </lineage>
</organism>
<keyword evidence="1" id="KW-1133">Transmembrane helix</keyword>
<keyword evidence="3" id="KW-1185">Reference proteome</keyword>
<accession>A0A086A101</accession>
<dbReference type="AlphaFoldDB" id="A0A086A101"/>
<sequence length="154" mass="17191">MKINYSLLLYLVCIPLGYDAFWSADGDLSVLRTVCFIMALLITICGGFLNAKHHMKYRSVLWIFFVNILLILGYIISNGGTGDASFFGDNQALGFFLASAGLNMQWTYLSHLDLSLFSSDFTFLFIGMCCSFLFPSVGFLVGRCWGKRSNNAVK</sequence>
<name>A0A086A101_9FLAO</name>
<keyword evidence="1" id="KW-0472">Membrane</keyword>